<reference evidence="8" key="1">
    <citation type="journal article" date="2019" name="Int. J. Syst. Evol. Microbiol.">
        <title>The Global Catalogue of Microorganisms (GCM) 10K type strain sequencing project: providing services to taxonomists for standard genome sequencing and annotation.</title>
        <authorList>
            <consortium name="The Broad Institute Genomics Platform"/>
            <consortium name="The Broad Institute Genome Sequencing Center for Infectious Disease"/>
            <person name="Wu L."/>
            <person name="Ma J."/>
        </authorList>
    </citation>
    <scope>NUCLEOTIDE SEQUENCE [LARGE SCALE GENOMIC DNA]</scope>
    <source>
        <strain evidence="8">KCTC 22245</strain>
    </source>
</reference>
<gene>
    <name evidence="7" type="ORF">ACFONP_05680</name>
</gene>
<keyword evidence="3 5" id="KW-1133">Transmembrane helix</keyword>
<accession>A0ABV7M9V9</accession>
<name>A0ABV7M9V9_9PROT</name>
<evidence type="ECO:0000256" key="4">
    <source>
        <dbReference type="ARBA" id="ARBA00023136"/>
    </source>
</evidence>
<comment type="subcellular location">
    <subcellularLocation>
        <location evidence="1">Membrane</location>
    </subcellularLocation>
</comment>
<evidence type="ECO:0000256" key="2">
    <source>
        <dbReference type="ARBA" id="ARBA00022692"/>
    </source>
</evidence>
<dbReference type="EMBL" id="JBHRVA010000002">
    <property type="protein sequence ID" value="MFC3302219.1"/>
    <property type="molecule type" value="Genomic_DNA"/>
</dbReference>
<sequence length="139" mass="15106">MELTQEVIRNLLTACVFGSIIFFPTVVAPVVFRVLDGDQASDVLRQLFPRYYLFLIITSGLGALASWGEPMQAAGLAFISLTTVFVRQVLTPKINEWRDAEMDGDAAAGAKFKRGHRISVVLNLVQLLIAGAVLARVAG</sequence>
<evidence type="ECO:0000256" key="1">
    <source>
        <dbReference type="ARBA" id="ARBA00004370"/>
    </source>
</evidence>
<dbReference type="Proteomes" id="UP001595607">
    <property type="component" value="Unassembled WGS sequence"/>
</dbReference>
<evidence type="ECO:0000256" key="3">
    <source>
        <dbReference type="ARBA" id="ARBA00022989"/>
    </source>
</evidence>
<keyword evidence="4 5" id="KW-0472">Membrane</keyword>
<keyword evidence="8" id="KW-1185">Reference proteome</keyword>
<evidence type="ECO:0000256" key="5">
    <source>
        <dbReference type="SAM" id="Phobius"/>
    </source>
</evidence>
<comment type="caution">
    <text evidence="7">The sequence shown here is derived from an EMBL/GenBank/DDBJ whole genome shotgun (WGS) entry which is preliminary data.</text>
</comment>
<feature type="domain" description="TMEM205-like" evidence="6">
    <location>
        <begin position="11"/>
        <end position="99"/>
    </location>
</feature>
<evidence type="ECO:0000313" key="7">
    <source>
        <dbReference type="EMBL" id="MFC3302219.1"/>
    </source>
</evidence>
<dbReference type="RefSeq" id="WP_189570282.1">
    <property type="nucleotide sequence ID" value="NZ_BMXU01000001.1"/>
</dbReference>
<feature type="transmembrane region" description="Helical" evidence="5">
    <location>
        <begin position="120"/>
        <end position="138"/>
    </location>
</feature>
<evidence type="ECO:0000259" key="6">
    <source>
        <dbReference type="Pfam" id="PF13664"/>
    </source>
</evidence>
<protein>
    <submittedName>
        <fullName evidence="7">DUF4149 domain-containing protein</fullName>
    </submittedName>
</protein>
<feature type="transmembrane region" description="Helical" evidence="5">
    <location>
        <begin position="47"/>
        <end position="67"/>
    </location>
</feature>
<proteinExistence type="predicted"/>
<keyword evidence="2 5" id="KW-0812">Transmembrane</keyword>
<dbReference type="Pfam" id="PF13664">
    <property type="entry name" value="DUF4149"/>
    <property type="match status" value="1"/>
</dbReference>
<evidence type="ECO:0000313" key="8">
    <source>
        <dbReference type="Proteomes" id="UP001595607"/>
    </source>
</evidence>
<organism evidence="7 8">
    <name type="scientific">Parvularcula lutaonensis</name>
    <dbReference type="NCBI Taxonomy" id="491923"/>
    <lineage>
        <taxon>Bacteria</taxon>
        <taxon>Pseudomonadati</taxon>
        <taxon>Pseudomonadota</taxon>
        <taxon>Alphaproteobacteria</taxon>
        <taxon>Parvularculales</taxon>
        <taxon>Parvularculaceae</taxon>
        <taxon>Parvularcula</taxon>
    </lineage>
</organism>
<feature type="transmembrane region" description="Helical" evidence="5">
    <location>
        <begin position="12"/>
        <end position="35"/>
    </location>
</feature>
<dbReference type="InterPro" id="IPR025423">
    <property type="entry name" value="TMEM205-like"/>
</dbReference>